<evidence type="ECO:0000256" key="2">
    <source>
        <dbReference type="ARBA" id="ARBA00014934"/>
    </source>
</evidence>
<dbReference type="PROSITE" id="PS50234">
    <property type="entry name" value="VWFA"/>
    <property type="match status" value="1"/>
</dbReference>
<name>A0A1X7VCS5_AMPQE</name>
<dbReference type="OrthoDB" id="1731724at2759"/>
<dbReference type="FunFam" id="3.40.50.410:FF:000005">
    <property type="entry name" value="26S proteasome non-ATPase regulatory subunit 4"/>
    <property type="match status" value="1"/>
</dbReference>
<keyword evidence="4" id="KW-0647">Proteasome</keyword>
<feature type="region of interest" description="Disordered" evidence="6">
    <location>
        <begin position="309"/>
        <end position="401"/>
    </location>
</feature>
<dbReference type="Gene3D" id="6.10.300.40">
    <property type="match status" value="1"/>
</dbReference>
<dbReference type="PANTHER" id="PTHR10223">
    <property type="entry name" value="26S PROTEASOME NON-ATPASE REGULATORY SUBUNIT 4"/>
    <property type="match status" value="1"/>
</dbReference>
<dbReference type="GO" id="GO:0031593">
    <property type="term" value="F:polyubiquitin modification-dependent protein binding"/>
    <property type="evidence" value="ECO:0007669"/>
    <property type="project" value="TreeGrafter"/>
</dbReference>
<dbReference type="GO" id="GO:0005634">
    <property type="term" value="C:nucleus"/>
    <property type="evidence" value="ECO:0007669"/>
    <property type="project" value="TreeGrafter"/>
</dbReference>
<feature type="compositionally biased region" description="Basic and acidic residues" evidence="6">
    <location>
        <begin position="389"/>
        <end position="401"/>
    </location>
</feature>
<dbReference type="CDD" id="cd22297">
    <property type="entry name" value="PSMD4_RAZUL"/>
    <property type="match status" value="1"/>
</dbReference>
<feature type="region of interest" description="Disordered" evidence="6">
    <location>
        <begin position="252"/>
        <end position="290"/>
    </location>
</feature>
<dbReference type="SMART" id="SM00327">
    <property type="entry name" value="VWA"/>
    <property type="match status" value="1"/>
</dbReference>
<evidence type="ECO:0000313" key="9">
    <source>
        <dbReference type="Proteomes" id="UP000007879"/>
    </source>
</evidence>
<dbReference type="InParanoid" id="A0A1X7VCS5"/>
<evidence type="ECO:0000259" key="7">
    <source>
        <dbReference type="PROSITE" id="PS50234"/>
    </source>
</evidence>
<dbReference type="eggNOG" id="KOG2884">
    <property type="taxonomic scope" value="Eukaryota"/>
</dbReference>
<evidence type="ECO:0000256" key="6">
    <source>
        <dbReference type="SAM" id="MobiDB-lite"/>
    </source>
</evidence>
<dbReference type="GO" id="GO:0043161">
    <property type="term" value="P:proteasome-mediated ubiquitin-dependent protein catabolic process"/>
    <property type="evidence" value="ECO:0007669"/>
    <property type="project" value="TreeGrafter"/>
</dbReference>
<proteinExistence type="inferred from homology"/>
<dbReference type="InterPro" id="IPR049590">
    <property type="entry name" value="PSMD4_RAZUL-like"/>
</dbReference>
<dbReference type="PROSITE" id="PS50330">
    <property type="entry name" value="UIM"/>
    <property type="match status" value="2"/>
</dbReference>
<dbReference type="PANTHER" id="PTHR10223:SF0">
    <property type="entry name" value="26S PROTEASOME NON-ATPASE REGULATORY SUBUNIT 4"/>
    <property type="match status" value="1"/>
</dbReference>
<dbReference type="Gene3D" id="3.40.50.410">
    <property type="entry name" value="von Willebrand factor, type A domain"/>
    <property type="match status" value="1"/>
</dbReference>
<keyword evidence="9" id="KW-1185">Reference proteome</keyword>
<feature type="compositionally biased region" description="Low complexity" evidence="6">
    <location>
        <begin position="319"/>
        <end position="330"/>
    </location>
</feature>
<evidence type="ECO:0000256" key="5">
    <source>
        <dbReference type="ARBA" id="ARBA00044341"/>
    </source>
</evidence>
<protein>
    <recommendedName>
        <fullName evidence="2">26S proteasome non-ATPase regulatory subunit 4</fullName>
    </recommendedName>
    <alternativeName>
        <fullName evidence="5">26S proteasome regulatory subunit RPN10</fullName>
    </alternativeName>
</protein>
<dbReference type="Proteomes" id="UP000007879">
    <property type="component" value="Unassembled WGS sequence"/>
</dbReference>
<gene>
    <name evidence="8" type="primary">105316936</name>
</gene>
<accession>A0A1X7VCS5</accession>
<sequence>MGIESIVVCVDNSEWMRNGDFIPTRLHAQQDAVNVVARFKTKENVETSIGLLTFSDSDVRVPLTTDYNKIAKSLQQVEPKGNLKFITGIRIAHLVLKHRLNRNHKTRIIAFVASPVLDDRKEMERLAKRLKKEKIRVDIVSFGEDEVNVDKLTHFIDTLNGSSADQKESQKCHLVQARPGPMLSDILIQSPIMMGEDGVPIGMATGGAGFDFSMDPMAADDPELAMALRVSLEEQRQRQDSETLRVQRESLEQMQTDSGGGVGEGGVLAQAGRSDLPVNEGVTGLGTIPDISEMTEEEQLAMALQMSMAAPEETEMETESSGPSGSAPKSGTEDASKSEGPQSEDADMQDLMQNKEFLQSVLSSLPGVNPEEAMQNLQEMSEVAAEQAEEAKKEKDKDKSS</sequence>
<evidence type="ECO:0000313" key="8">
    <source>
        <dbReference type="EnsemblMetazoa" id="Aqu2.1.38100_001"/>
    </source>
</evidence>
<keyword evidence="3" id="KW-0677">Repeat</keyword>
<dbReference type="InterPro" id="IPR002035">
    <property type="entry name" value="VWF_A"/>
</dbReference>
<dbReference type="Gene3D" id="1.10.287.3990">
    <property type="match status" value="1"/>
</dbReference>
<organism evidence="8">
    <name type="scientific">Amphimedon queenslandica</name>
    <name type="common">Sponge</name>
    <dbReference type="NCBI Taxonomy" id="400682"/>
    <lineage>
        <taxon>Eukaryota</taxon>
        <taxon>Metazoa</taxon>
        <taxon>Porifera</taxon>
        <taxon>Demospongiae</taxon>
        <taxon>Heteroscleromorpha</taxon>
        <taxon>Haplosclerida</taxon>
        <taxon>Niphatidae</taxon>
        <taxon>Amphimedon</taxon>
    </lineage>
</organism>
<evidence type="ECO:0000256" key="1">
    <source>
        <dbReference type="ARBA" id="ARBA00005574"/>
    </source>
</evidence>
<dbReference type="AlphaFoldDB" id="A0A1X7VCS5"/>
<comment type="similarity">
    <text evidence="1">Belongs to the proteasome subunit S5A family.</text>
</comment>
<reference evidence="8" key="2">
    <citation type="submission" date="2017-05" db="UniProtKB">
        <authorList>
            <consortium name="EnsemblMetazoa"/>
        </authorList>
    </citation>
    <scope>IDENTIFICATION</scope>
</reference>
<dbReference type="Pfam" id="PF13519">
    <property type="entry name" value="VWA_2"/>
    <property type="match status" value="1"/>
</dbReference>
<dbReference type="InterPro" id="IPR003903">
    <property type="entry name" value="UIM_dom"/>
</dbReference>
<feature type="domain" description="VWFA" evidence="7">
    <location>
        <begin position="5"/>
        <end position="192"/>
    </location>
</feature>
<dbReference type="EnsemblMetazoa" id="XM_011412248.2">
    <property type="protein sequence ID" value="XP_011410550.1"/>
    <property type="gene ID" value="LOC105316936"/>
</dbReference>
<dbReference type="SUPFAM" id="SSF53300">
    <property type="entry name" value="vWA-like"/>
    <property type="match status" value="1"/>
</dbReference>
<dbReference type="STRING" id="400682.A0A1X7VCS5"/>
<reference evidence="9" key="1">
    <citation type="journal article" date="2010" name="Nature">
        <title>The Amphimedon queenslandica genome and the evolution of animal complexity.</title>
        <authorList>
            <person name="Srivastava M."/>
            <person name="Simakov O."/>
            <person name="Chapman J."/>
            <person name="Fahey B."/>
            <person name="Gauthier M.E."/>
            <person name="Mitros T."/>
            <person name="Richards G.S."/>
            <person name="Conaco C."/>
            <person name="Dacre M."/>
            <person name="Hellsten U."/>
            <person name="Larroux C."/>
            <person name="Putnam N.H."/>
            <person name="Stanke M."/>
            <person name="Adamska M."/>
            <person name="Darling A."/>
            <person name="Degnan S.M."/>
            <person name="Oakley T.H."/>
            <person name="Plachetzki D.C."/>
            <person name="Zhai Y."/>
            <person name="Adamski M."/>
            <person name="Calcino A."/>
            <person name="Cummins S.F."/>
            <person name="Goodstein D.M."/>
            <person name="Harris C."/>
            <person name="Jackson D.J."/>
            <person name="Leys S.P."/>
            <person name="Shu S."/>
            <person name="Woodcroft B.J."/>
            <person name="Vervoort M."/>
            <person name="Kosik K.S."/>
            <person name="Manning G."/>
            <person name="Degnan B.M."/>
            <person name="Rokhsar D.S."/>
        </authorList>
    </citation>
    <scope>NUCLEOTIDE SEQUENCE [LARGE SCALE GENOMIC DNA]</scope>
</reference>
<dbReference type="SMART" id="SM00726">
    <property type="entry name" value="UIM"/>
    <property type="match status" value="2"/>
</dbReference>
<dbReference type="GO" id="GO:0005829">
    <property type="term" value="C:cytosol"/>
    <property type="evidence" value="ECO:0007669"/>
    <property type="project" value="TreeGrafter"/>
</dbReference>
<evidence type="ECO:0000256" key="3">
    <source>
        <dbReference type="ARBA" id="ARBA00022737"/>
    </source>
</evidence>
<evidence type="ECO:0000256" key="4">
    <source>
        <dbReference type="ARBA" id="ARBA00022942"/>
    </source>
</evidence>
<dbReference type="GO" id="GO:0008540">
    <property type="term" value="C:proteasome regulatory particle, base subcomplex"/>
    <property type="evidence" value="ECO:0007669"/>
    <property type="project" value="TreeGrafter"/>
</dbReference>
<dbReference type="InterPro" id="IPR036465">
    <property type="entry name" value="vWFA_dom_sf"/>
</dbReference>
<dbReference type="InterPro" id="IPR027040">
    <property type="entry name" value="PSMD4"/>
</dbReference>
<dbReference type="EnsemblMetazoa" id="Aqu2.1.38100_001">
    <property type="protein sequence ID" value="Aqu2.1.38100_001"/>
    <property type="gene ID" value="Aqu2.1.38100"/>
</dbReference>
<dbReference type="KEGG" id="aqu:105316936"/>